<keyword evidence="5" id="KW-1185">Reference proteome</keyword>
<feature type="compositionally biased region" description="Pro residues" evidence="1">
    <location>
        <begin position="224"/>
        <end position="237"/>
    </location>
</feature>
<dbReference type="InterPro" id="IPR041030">
    <property type="entry name" value="SHIRT"/>
</dbReference>
<keyword evidence="2" id="KW-1133">Transmembrane helix</keyword>
<feature type="domain" description="SHIRT" evidence="3">
    <location>
        <begin position="378"/>
        <end position="457"/>
    </location>
</feature>
<dbReference type="AlphaFoldDB" id="A0AA43U941"/>
<feature type="region of interest" description="Disordered" evidence="1">
    <location>
        <begin position="218"/>
        <end position="251"/>
    </location>
</feature>
<comment type="caution">
    <text evidence="4">The sequence shown here is derived from an EMBL/GenBank/DDBJ whole genome shotgun (WGS) entry which is preliminary data.</text>
</comment>
<accession>A0AA43U941</accession>
<evidence type="ECO:0000259" key="3">
    <source>
        <dbReference type="Pfam" id="PF18655"/>
    </source>
</evidence>
<evidence type="ECO:0000313" key="5">
    <source>
        <dbReference type="Proteomes" id="UP001168575"/>
    </source>
</evidence>
<evidence type="ECO:0000256" key="2">
    <source>
        <dbReference type="SAM" id="Phobius"/>
    </source>
</evidence>
<reference evidence="4" key="1">
    <citation type="submission" date="2023-07" db="EMBL/GenBank/DDBJ databases">
        <title>Between Cages and Wild: Unraveling the Impact of Captivity on Animal Microbiomes and Antimicrobial Resistance.</title>
        <authorList>
            <person name="Schmartz G.P."/>
            <person name="Rehner J."/>
            <person name="Schuff M.J."/>
            <person name="Becker S.L."/>
            <person name="Kravczyk M."/>
            <person name="Gurevich A."/>
            <person name="Francke R."/>
            <person name="Mueller R."/>
            <person name="Keller V."/>
            <person name="Keller A."/>
        </authorList>
    </citation>
    <scope>NUCLEOTIDE SEQUENCE</scope>
    <source>
        <strain evidence="4">S12M_St_49</strain>
    </source>
</reference>
<protein>
    <submittedName>
        <fullName evidence="4">SHIRT domain-containing protein</fullName>
    </submittedName>
</protein>
<dbReference type="Pfam" id="PF18655">
    <property type="entry name" value="SHIRT"/>
    <property type="match status" value="1"/>
</dbReference>
<organism evidence="4 5">
    <name type="scientific">Phoenicibacter congonensis</name>
    <dbReference type="NCBI Taxonomy" id="1944646"/>
    <lineage>
        <taxon>Bacteria</taxon>
        <taxon>Bacillati</taxon>
        <taxon>Actinomycetota</taxon>
        <taxon>Coriobacteriia</taxon>
        <taxon>Eggerthellales</taxon>
        <taxon>Eggerthellaceae</taxon>
        <taxon>Phoenicibacter</taxon>
    </lineage>
</organism>
<evidence type="ECO:0000256" key="1">
    <source>
        <dbReference type="SAM" id="MobiDB-lite"/>
    </source>
</evidence>
<dbReference type="EMBL" id="JAUMVS010000057">
    <property type="protein sequence ID" value="MDO4841860.1"/>
    <property type="molecule type" value="Genomic_DNA"/>
</dbReference>
<gene>
    <name evidence="4" type="ORF">Q3982_04200</name>
</gene>
<dbReference type="Proteomes" id="UP001168575">
    <property type="component" value="Unassembled WGS sequence"/>
</dbReference>
<proteinExistence type="predicted"/>
<keyword evidence="2" id="KW-0472">Membrane</keyword>
<sequence>MSAQIDRARGRARGLNFEYSVCIALVCAFVAMLLFVIFIFAVNAGAENTSLDERAGISSASRVANSQAAAAGTSEKASAGTSAGTSESAQASSGAAATLAIGKTSNSGANVATLVNGLGKVHTVTYKFEGAPPTSLALYNEIGSRKFIFEPMSFEIRNGKEFTVNSDYQKGDVVYTMDDAGLKKTGKFVFSGWSLTGTQTMPNEDLVITGTWTYEALSEDKPAPDPTPDPDPTPVDPTDPDNPDEGKKVTHKVSYSWGTGSEAPFVTSAGQYEDENGNVVDITLPAATTVEEGKNYTVSSTFSAGQKIYYRDLKTQTLQREWTFSGWSISGDQTMGTSDVSITGSWTNSFVMRKVHYEWLDDFGPEKDTILYDSDEKEIKVKLPDDKSTTPGVTLFVDDTFEVNKTYTVKNEDGSVKGYWTFRGWDSRQADIHRNDNQKLVFDLGDSDVTITGEWAYRSAE</sequence>
<feature type="transmembrane region" description="Helical" evidence="2">
    <location>
        <begin position="21"/>
        <end position="42"/>
    </location>
</feature>
<evidence type="ECO:0000313" key="4">
    <source>
        <dbReference type="EMBL" id="MDO4841860.1"/>
    </source>
</evidence>
<keyword evidence="2" id="KW-0812">Transmembrane</keyword>
<name>A0AA43U941_9ACTN</name>